<proteinExistence type="predicted"/>
<dbReference type="EMBL" id="JAWDGP010000750">
    <property type="protein sequence ID" value="KAK3797709.1"/>
    <property type="molecule type" value="Genomic_DNA"/>
</dbReference>
<protein>
    <submittedName>
        <fullName evidence="2">Uncharacterized protein</fullName>
    </submittedName>
</protein>
<name>A0AAE1B0T4_9GAST</name>
<sequence length="73" mass="7769">MKFTNNSHAIKSINMVNNSSNSDNKNRLGPGHHGPVGGSVPGSTRMILLKKGPRPGDVRTDADGARESWSAEI</sequence>
<keyword evidence="3" id="KW-1185">Reference proteome</keyword>
<evidence type="ECO:0000313" key="2">
    <source>
        <dbReference type="EMBL" id="KAK3797709.1"/>
    </source>
</evidence>
<comment type="caution">
    <text evidence="2">The sequence shown here is derived from an EMBL/GenBank/DDBJ whole genome shotgun (WGS) entry which is preliminary data.</text>
</comment>
<evidence type="ECO:0000313" key="3">
    <source>
        <dbReference type="Proteomes" id="UP001283361"/>
    </source>
</evidence>
<feature type="compositionally biased region" description="Polar residues" evidence="1">
    <location>
        <begin position="1"/>
        <end position="23"/>
    </location>
</feature>
<evidence type="ECO:0000256" key="1">
    <source>
        <dbReference type="SAM" id="MobiDB-lite"/>
    </source>
</evidence>
<accession>A0AAE1B0T4</accession>
<feature type="region of interest" description="Disordered" evidence="1">
    <location>
        <begin position="1"/>
        <end position="73"/>
    </location>
</feature>
<organism evidence="2 3">
    <name type="scientific">Elysia crispata</name>
    <name type="common">lettuce slug</name>
    <dbReference type="NCBI Taxonomy" id="231223"/>
    <lineage>
        <taxon>Eukaryota</taxon>
        <taxon>Metazoa</taxon>
        <taxon>Spiralia</taxon>
        <taxon>Lophotrochozoa</taxon>
        <taxon>Mollusca</taxon>
        <taxon>Gastropoda</taxon>
        <taxon>Heterobranchia</taxon>
        <taxon>Euthyneura</taxon>
        <taxon>Panpulmonata</taxon>
        <taxon>Sacoglossa</taxon>
        <taxon>Placobranchoidea</taxon>
        <taxon>Plakobranchidae</taxon>
        <taxon>Elysia</taxon>
    </lineage>
</organism>
<gene>
    <name evidence="2" type="ORF">RRG08_054726</name>
</gene>
<dbReference type="Proteomes" id="UP001283361">
    <property type="component" value="Unassembled WGS sequence"/>
</dbReference>
<feature type="compositionally biased region" description="Basic and acidic residues" evidence="1">
    <location>
        <begin position="54"/>
        <end position="66"/>
    </location>
</feature>
<feature type="compositionally biased region" description="Gly residues" evidence="1">
    <location>
        <begin position="31"/>
        <end position="40"/>
    </location>
</feature>
<reference evidence="2" key="1">
    <citation type="journal article" date="2023" name="G3 (Bethesda)">
        <title>A reference genome for the long-term kleptoplast-retaining sea slug Elysia crispata morphotype clarki.</title>
        <authorList>
            <person name="Eastman K.E."/>
            <person name="Pendleton A.L."/>
            <person name="Shaikh M.A."/>
            <person name="Suttiyut T."/>
            <person name="Ogas R."/>
            <person name="Tomko P."/>
            <person name="Gavelis G."/>
            <person name="Widhalm J.R."/>
            <person name="Wisecaver J.H."/>
        </authorList>
    </citation>
    <scope>NUCLEOTIDE SEQUENCE</scope>
    <source>
        <strain evidence="2">ECLA1</strain>
    </source>
</reference>
<dbReference type="AlphaFoldDB" id="A0AAE1B0T4"/>